<keyword evidence="1" id="KW-1133">Transmembrane helix</keyword>
<feature type="transmembrane region" description="Helical" evidence="1">
    <location>
        <begin position="91"/>
        <end position="108"/>
    </location>
</feature>
<keyword evidence="3" id="KW-1185">Reference proteome</keyword>
<name>A0A9X3WE29_9BACI</name>
<feature type="transmembrane region" description="Helical" evidence="1">
    <location>
        <begin position="12"/>
        <end position="34"/>
    </location>
</feature>
<dbReference type="Proteomes" id="UP001145069">
    <property type="component" value="Unassembled WGS sequence"/>
</dbReference>
<keyword evidence="1" id="KW-0472">Membrane</keyword>
<accession>A0A9X3WE29</accession>
<dbReference type="EMBL" id="JAMQKC010000004">
    <property type="protein sequence ID" value="MDC3416766.1"/>
    <property type="molecule type" value="Genomic_DNA"/>
</dbReference>
<sequence>MRGRRRKVRLNPLIICFILVLIIPLIISITYGNIPFYNNDYLVNYDILVSNDKKLNESDISFINYNTYTWPEIKSYIIRNQMTYSHILRDMIILIAIAVLAIIIDRTFGQRRSSIRRK</sequence>
<comment type="caution">
    <text evidence="2">The sequence shown here is derived from an EMBL/GenBank/DDBJ whole genome shotgun (WGS) entry which is preliminary data.</text>
</comment>
<gene>
    <name evidence="2" type="ORF">NC799_07520</name>
</gene>
<evidence type="ECO:0000313" key="3">
    <source>
        <dbReference type="Proteomes" id="UP001145069"/>
    </source>
</evidence>
<reference evidence="2" key="1">
    <citation type="submission" date="2022-06" db="EMBL/GenBank/DDBJ databases">
        <title>Aquibacillus sp. a new bacterium isolated from soil saline samples.</title>
        <authorList>
            <person name="Galisteo C."/>
            <person name="De La Haba R."/>
            <person name="Sanchez-Porro C."/>
            <person name="Ventosa A."/>
        </authorList>
    </citation>
    <scope>NUCLEOTIDE SEQUENCE</scope>
    <source>
        <strain evidence="2">3ASR75-54</strain>
    </source>
</reference>
<keyword evidence="1" id="KW-0812">Transmembrane</keyword>
<organism evidence="2 3">
    <name type="scientific">Aquibacillus salsiterrae</name>
    <dbReference type="NCBI Taxonomy" id="2950439"/>
    <lineage>
        <taxon>Bacteria</taxon>
        <taxon>Bacillati</taxon>
        <taxon>Bacillota</taxon>
        <taxon>Bacilli</taxon>
        <taxon>Bacillales</taxon>
        <taxon>Bacillaceae</taxon>
        <taxon>Aquibacillus</taxon>
    </lineage>
</organism>
<protein>
    <submittedName>
        <fullName evidence="2">Uncharacterized protein</fullName>
    </submittedName>
</protein>
<dbReference type="AlphaFoldDB" id="A0A9X3WE29"/>
<dbReference type="RefSeq" id="WP_272445784.1">
    <property type="nucleotide sequence ID" value="NZ_JAMQKC010000004.1"/>
</dbReference>
<evidence type="ECO:0000256" key="1">
    <source>
        <dbReference type="SAM" id="Phobius"/>
    </source>
</evidence>
<proteinExistence type="predicted"/>
<evidence type="ECO:0000313" key="2">
    <source>
        <dbReference type="EMBL" id="MDC3416766.1"/>
    </source>
</evidence>